<evidence type="ECO:0000256" key="1">
    <source>
        <dbReference type="ARBA" id="ARBA00004651"/>
    </source>
</evidence>
<feature type="transmembrane region" description="Helical" evidence="7">
    <location>
        <begin position="161"/>
        <end position="184"/>
    </location>
</feature>
<comment type="similarity">
    <text evidence="2">Belongs to the GSP F family.</text>
</comment>
<evidence type="ECO:0000256" key="5">
    <source>
        <dbReference type="ARBA" id="ARBA00022989"/>
    </source>
</evidence>
<dbReference type="PRINTS" id="PR00812">
    <property type="entry name" value="BCTERIALGSPF"/>
</dbReference>
<evidence type="ECO:0000256" key="4">
    <source>
        <dbReference type="ARBA" id="ARBA00022692"/>
    </source>
</evidence>
<dbReference type="InterPro" id="IPR042094">
    <property type="entry name" value="T2SS_GspF_sf"/>
</dbReference>
<proteinExistence type="inferred from homology"/>
<evidence type="ECO:0000259" key="8">
    <source>
        <dbReference type="Pfam" id="PF00482"/>
    </source>
</evidence>
<comment type="subcellular location">
    <subcellularLocation>
        <location evidence="1">Cell membrane</location>
        <topology evidence="1">Multi-pass membrane protein</topology>
    </subcellularLocation>
</comment>
<dbReference type="Pfam" id="PF00482">
    <property type="entry name" value="T2SSF"/>
    <property type="match status" value="2"/>
</dbReference>
<dbReference type="PANTHER" id="PTHR30012:SF0">
    <property type="entry name" value="TYPE II SECRETION SYSTEM PROTEIN F-RELATED"/>
    <property type="match status" value="1"/>
</dbReference>
<keyword evidence="4 7" id="KW-0812">Transmembrane</keyword>
<feature type="transmembrane region" description="Helical" evidence="7">
    <location>
        <begin position="214"/>
        <end position="233"/>
    </location>
</feature>
<keyword evidence="3" id="KW-1003">Cell membrane</keyword>
<sequence>MKRFRFRAVDAQGRLHHGLMRAAHCGELEAALAREGLLLIRARRVWYAPLSWRRAARRGLAALTFQLEQLLRAGMPLLQALHALRGMQDGPLAQVLTQLIQALEGGRTFSDALAGASDVFDPIYVALIRAGEAGGRLPETLAALSEALRWQDEMAAETRRLLGYPLFVATLLVAVAAFLVLWLIPQLEDFLRALGQALPLSTRLLLGLARTLESSGAALLATLVATVAALRWLRGRLPALRLACDALCLRLPLLGPVAHGIELARFTRCLAALYAAGVPLLPALDLTRAVAANAVLALALERIRHDIGQGRSLSASFASEKAFPPLLVSMLRTGEQTGALDDALVGAGYFYQRDVRRGVARLQAMIEPLSTVALGLVLLWLMSAVLGPVFDSLGRLR</sequence>
<evidence type="ECO:0000256" key="2">
    <source>
        <dbReference type="ARBA" id="ARBA00005745"/>
    </source>
</evidence>
<protein>
    <submittedName>
        <fullName evidence="9">Type II secretion system F family protein</fullName>
    </submittedName>
</protein>
<evidence type="ECO:0000256" key="3">
    <source>
        <dbReference type="ARBA" id="ARBA00022475"/>
    </source>
</evidence>
<dbReference type="RefSeq" id="WP_263124655.1">
    <property type="nucleotide sequence ID" value="NZ_CP106753.1"/>
</dbReference>
<gene>
    <name evidence="9" type="ORF">N8I74_18355</name>
</gene>
<dbReference type="InterPro" id="IPR018076">
    <property type="entry name" value="T2SS_GspF_dom"/>
</dbReference>
<keyword evidence="6 7" id="KW-0472">Membrane</keyword>
<evidence type="ECO:0000313" key="9">
    <source>
        <dbReference type="EMBL" id="UXY15250.1"/>
    </source>
</evidence>
<evidence type="ECO:0000313" key="10">
    <source>
        <dbReference type="Proteomes" id="UP001061302"/>
    </source>
</evidence>
<feature type="domain" description="Type II secretion system protein GspF" evidence="8">
    <location>
        <begin position="69"/>
        <end position="185"/>
    </location>
</feature>
<evidence type="ECO:0000256" key="7">
    <source>
        <dbReference type="SAM" id="Phobius"/>
    </source>
</evidence>
<feature type="domain" description="Type II secretion system protein GspF" evidence="8">
    <location>
        <begin position="266"/>
        <end position="387"/>
    </location>
</feature>
<evidence type="ECO:0000256" key="6">
    <source>
        <dbReference type="ARBA" id="ARBA00023136"/>
    </source>
</evidence>
<dbReference type="Gene3D" id="1.20.81.30">
    <property type="entry name" value="Type II secretion system (T2SS), domain F"/>
    <property type="match status" value="2"/>
</dbReference>
<dbReference type="PANTHER" id="PTHR30012">
    <property type="entry name" value="GENERAL SECRETION PATHWAY PROTEIN"/>
    <property type="match status" value="1"/>
</dbReference>
<dbReference type="InterPro" id="IPR003004">
    <property type="entry name" value="GspF/PilC"/>
</dbReference>
<accession>A0ABY6DLL2</accession>
<organism evidence="9 10">
    <name type="scientific">Chitiniphilus purpureus</name>
    <dbReference type="NCBI Taxonomy" id="2981137"/>
    <lineage>
        <taxon>Bacteria</taxon>
        <taxon>Pseudomonadati</taxon>
        <taxon>Pseudomonadota</taxon>
        <taxon>Betaproteobacteria</taxon>
        <taxon>Neisseriales</taxon>
        <taxon>Chitinibacteraceae</taxon>
        <taxon>Chitiniphilus</taxon>
    </lineage>
</organism>
<dbReference type="EMBL" id="CP106753">
    <property type="protein sequence ID" value="UXY15250.1"/>
    <property type="molecule type" value="Genomic_DNA"/>
</dbReference>
<reference evidence="9" key="1">
    <citation type="submission" date="2022-10" db="EMBL/GenBank/DDBJ databases">
        <title>Chitiniphilus purpureus sp. nov., a novel chitin-degrading bacterium isolated from crawfish pond sediment.</title>
        <authorList>
            <person name="Li K."/>
        </authorList>
    </citation>
    <scope>NUCLEOTIDE SEQUENCE</scope>
    <source>
        <strain evidence="9">CD1</strain>
    </source>
</reference>
<feature type="transmembrane region" description="Helical" evidence="7">
    <location>
        <begin position="371"/>
        <end position="390"/>
    </location>
</feature>
<keyword evidence="10" id="KW-1185">Reference proteome</keyword>
<dbReference type="Proteomes" id="UP001061302">
    <property type="component" value="Chromosome"/>
</dbReference>
<keyword evidence="5 7" id="KW-1133">Transmembrane helix</keyword>
<name>A0ABY6DLL2_9NEIS</name>